<dbReference type="PANTHER" id="PTHR33048">
    <property type="entry name" value="PTH11-LIKE INTEGRAL MEMBRANE PROTEIN (AFU_ORTHOLOGUE AFUA_5G11245)"/>
    <property type="match status" value="1"/>
</dbReference>
<organism evidence="9 10">
    <name type="scientific">Colletotrichum gloeosporioides (strain Cg-14)</name>
    <name type="common">Anthracnose fungus</name>
    <name type="synonym">Glomerella cingulata</name>
    <dbReference type="NCBI Taxonomy" id="1237896"/>
    <lineage>
        <taxon>Eukaryota</taxon>
        <taxon>Fungi</taxon>
        <taxon>Dikarya</taxon>
        <taxon>Ascomycota</taxon>
        <taxon>Pezizomycotina</taxon>
        <taxon>Sordariomycetes</taxon>
        <taxon>Hypocreomycetidae</taxon>
        <taxon>Glomerellales</taxon>
        <taxon>Glomerellaceae</taxon>
        <taxon>Colletotrichum</taxon>
        <taxon>Colletotrichum gloeosporioides species complex</taxon>
    </lineage>
</organism>
<feature type="transmembrane region" description="Helical" evidence="7">
    <location>
        <begin position="128"/>
        <end position="150"/>
    </location>
</feature>
<evidence type="ECO:0000256" key="4">
    <source>
        <dbReference type="ARBA" id="ARBA00023136"/>
    </source>
</evidence>
<evidence type="ECO:0000313" key="9">
    <source>
        <dbReference type="EMBL" id="EQB58536.1"/>
    </source>
</evidence>
<name>T0M4S7_COLGC</name>
<evidence type="ECO:0000313" key="10">
    <source>
        <dbReference type="Proteomes" id="UP000015530"/>
    </source>
</evidence>
<dbReference type="Pfam" id="PF20684">
    <property type="entry name" value="Fung_rhodopsin"/>
    <property type="match status" value="1"/>
</dbReference>
<dbReference type="HOGENOM" id="CLU_028200_3_1_1"/>
<evidence type="ECO:0000256" key="1">
    <source>
        <dbReference type="ARBA" id="ARBA00004141"/>
    </source>
</evidence>
<feature type="transmembrane region" description="Helical" evidence="7">
    <location>
        <begin position="15"/>
        <end position="40"/>
    </location>
</feature>
<dbReference type="PANTHER" id="PTHR33048:SF15">
    <property type="entry name" value="INTEGRAL MEMBRANE PROTEIN"/>
    <property type="match status" value="1"/>
</dbReference>
<feature type="transmembrane region" description="Helical" evidence="7">
    <location>
        <begin position="248"/>
        <end position="268"/>
    </location>
</feature>
<dbReference type="InterPro" id="IPR052337">
    <property type="entry name" value="SAT4-like"/>
</dbReference>
<evidence type="ECO:0000256" key="7">
    <source>
        <dbReference type="SAM" id="Phobius"/>
    </source>
</evidence>
<evidence type="ECO:0000256" key="2">
    <source>
        <dbReference type="ARBA" id="ARBA00022692"/>
    </source>
</evidence>
<evidence type="ECO:0000259" key="8">
    <source>
        <dbReference type="Pfam" id="PF20684"/>
    </source>
</evidence>
<evidence type="ECO:0000256" key="5">
    <source>
        <dbReference type="ARBA" id="ARBA00038359"/>
    </source>
</evidence>
<proteinExistence type="inferred from homology"/>
<dbReference type="OrthoDB" id="3897607at2759"/>
<dbReference type="InterPro" id="IPR049326">
    <property type="entry name" value="Rhodopsin_dom_fungi"/>
</dbReference>
<keyword evidence="3 7" id="KW-1133">Transmembrane helix</keyword>
<sequence>MASLEEWHAVEPKGLAARILGVTVGFTIVCLLVVGLRVWLRLKLSTFGTEDYIMCAGVALNMVHNAVVMYGTFTGIGSPDSKLNTAIMIEGAKSIVLWQIFYVSGSLLIKTSICVTLIRIATQRRFVYILYGLIAMSAISTFIAILAVLVRCRPIAASWNPTLGTCLPQTIIITLTYVVSVINIINDFSVAIIPVFMLWNVQMRRKLKILTTMILGLGILASTATIIRMPYSSAYNNVTNLLHDVGNIILWTVVECGMGVIAGSLPMLRQLFKGLAKDQSSRDESYVLRARSGRWPSLSNGRTPDDHESPPDTETDSTHRIMKTSRGDASEGSTHTAEVVGTSWQTHKDTA</sequence>
<dbReference type="AlphaFoldDB" id="T0M4S7"/>
<dbReference type="EMBL" id="AMYD01000275">
    <property type="protein sequence ID" value="EQB58536.1"/>
    <property type="molecule type" value="Genomic_DNA"/>
</dbReference>
<dbReference type="Proteomes" id="UP000015530">
    <property type="component" value="Unassembled WGS sequence"/>
</dbReference>
<dbReference type="STRING" id="1237896.T0M4S7"/>
<comment type="similarity">
    <text evidence="5">Belongs to the SAT4 family.</text>
</comment>
<reference evidence="10" key="1">
    <citation type="journal article" date="2013" name="Mol. Plant Microbe Interact.">
        <title>Global aspects of pacC regulation of pathogenicity genes in Colletotrichum gloeosporioides as revealed by transcriptome analysis.</title>
        <authorList>
            <person name="Alkan N."/>
            <person name="Meng X."/>
            <person name="Friedlander G."/>
            <person name="Reuveni E."/>
            <person name="Sukno S."/>
            <person name="Sherman A."/>
            <person name="Thon M."/>
            <person name="Fluhr R."/>
            <person name="Prusky D."/>
        </authorList>
    </citation>
    <scope>NUCLEOTIDE SEQUENCE [LARGE SCALE GENOMIC DNA]</scope>
    <source>
        <strain evidence="10">Cg-14</strain>
    </source>
</reference>
<evidence type="ECO:0000256" key="3">
    <source>
        <dbReference type="ARBA" id="ARBA00022989"/>
    </source>
</evidence>
<feature type="transmembrane region" description="Helical" evidence="7">
    <location>
        <begin position="96"/>
        <end position="121"/>
    </location>
</feature>
<keyword evidence="4 7" id="KW-0472">Membrane</keyword>
<keyword evidence="2 7" id="KW-0812">Transmembrane</keyword>
<accession>T0M4S7</accession>
<feature type="transmembrane region" description="Helical" evidence="7">
    <location>
        <begin position="52"/>
        <end position="76"/>
    </location>
</feature>
<dbReference type="GO" id="GO:0016020">
    <property type="term" value="C:membrane"/>
    <property type="evidence" value="ECO:0007669"/>
    <property type="project" value="UniProtKB-SubCell"/>
</dbReference>
<gene>
    <name evidence="9" type="ORF">CGLO_01206</name>
</gene>
<protein>
    <recommendedName>
        <fullName evidence="8">Rhodopsin domain-containing protein</fullName>
    </recommendedName>
</protein>
<feature type="transmembrane region" description="Helical" evidence="7">
    <location>
        <begin position="170"/>
        <end position="197"/>
    </location>
</feature>
<comment type="subcellular location">
    <subcellularLocation>
        <location evidence="1">Membrane</location>
        <topology evidence="1">Multi-pass membrane protein</topology>
    </subcellularLocation>
</comment>
<comment type="caution">
    <text evidence="9">The sequence shown here is derived from an EMBL/GenBank/DDBJ whole genome shotgun (WGS) entry which is preliminary data.</text>
</comment>
<dbReference type="OMA" id="IKISICA"/>
<feature type="domain" description="Rhodopsin" evidence="8">
    <location>
        <begin position="36"/>
        <end position="273"/>
    </location>
</feature>
<feature type="region of interest" description="Disordered" evidence="6">
    <location>
        <begin position="295"/>
        <end position="351"/>
    </location>
</feature>
<feature type="transmembrane region" description="Helical" evidence="7">
    <location>
        <begin position="209"/>
        <end position="228"/>
    </location>
</feature>
<evidence type="ECO:0000256" key="6">
    <source>
        <dbReference type="SAM" id="MobiDB-lite"/>
    </source>
</evidence>